<dbReference type="RefSeq" id="WP_256136470.1">
    <property type="nucleotide sequence ID" value="NZ_JANGAB010000006.1"/>
</dbReference>
<dbReference type="InterPro" id="IPR024229">
    <property type="entry name" value="DUF3781"/>
</dbReference>
<dbReference type="EMBL" id="JANGAB010000006">
    <property type="protein sequence ID" value="MCQ4950126.1"/>
    <property type="molecule type" value="Genomic_DNA"/>
</dbReference>
<proteinExistence type="predicted"/>
<protein>
    <submittedName>
        <fullName evidence="1">DUF3781 domain-containing protein</fullName>
    </submittedName>
</protein>
<comment type="caution">
    <text evidence="1">The sequence shown here is derived from an EMBL/GenBank/DDBJ whole genome shotgun (WGS) entry which is preliminary data.</text>
</comment>
<dbReference type="Pfam" id="PF12636">
    <property type="entry name" value="DUF3781"/>
    <property type="match status" value="1"/>
</dbReference>
<reference evidence="1" key="1">
    <citation type="submission" date="2022-06" db="EMBL/GenBank/DDBJ databases">
        <title>Isolation of gut microbiota from human fecal samples.</title>
        <authorList>
            <person name="Pamer E.G."/>
            <person name="Barat B."/>
            <person name="Waligurski E."/>
            <person name="Medina S."/>
            <person name="Paddock L."/>
            <person name="Mostad J."/>
        </authorList>
    </citation>
    <scope>NUCLEOTIDE SEQUENCE</scope>
    <source>
        <strain evidence="1">DFI.7.96</strain>
    </source>
</reference>
<accession>A0AAW5KAZ3</accession>
<evidence type="ECO:0000313" key="1">
    <source>
        <dbReference type="EMBL" id="MCQ4950126.1"/>
    </source>
</evidence>
<name>A0AAW5KAZ3_9FIRM</name>
<sequence length="93" mass="10270">MSGAEKAGDLLFHLERLHTTPGGDVRIKKNLALDTGEVLEWCREKIAAPGAVITRTGKNWYVQIDGCTITVNVHSYTVITAHQNRRRVGEGRA</sequence>
<evidence type="ECO:0000313" key="2">
    <source>
        <dbReference type="Proteomes" id="UP001205063"/>
    </source>
</evidence>
<gene>
    <name evidence="1" type="ORF">NE646_10680</name>
</gene>
<dbReference type="AlphaFoldDB" id="A0AAW5KAZ3"/>
<organism evidence="1 2">
    <name type="scientific">Bittarella massiliensis</name>
    <name type="common">ex Durand et al. 2017</name>
    <dbReference type="NCBI Taxonomy" id="1720313"/>
    <lineage>
        <taxon>Bacteria</taxon>
        <taxon>Bacillati</taxon>
        <taxon>Bacillota</taxon>
        <taxon>Clostridia</taxon>
        <taxon>Eubacteriales</taxon>
        <taxon>Oscillospiraceae</taxon>
        <taxon>Bittarella (ex Durand et al. 2017)</taxon>
    </lineage>
</organism>
<dbReference type="Proteomes" id="UP001205063">
    <property type="component" value="Unassembled WGS sequence"/>
</dbReference>